<dbReference type="Gene3D" id="3.10.20.370">
    <property type="match status" value="1"/>
</dbReference>
<dbReference type="AlphaFoldDB" id="A0A2B4RI10"/>
<dbReference type="Proteomes" id="UP000225706">
    <property type="component" value="Unassembled WGS sequence"/>
</dbReference>
<keyword evidence="7" id="KW-0479">Metal-binding</keyword>
<evidence type="ECO:0000256" key="2">
    <source>
        <dbReference type="ARBA" id="ARBA00022695"/>
    </source>
</evidence>
<dbReference type="Gene3D" id="3.10.10.10">
    <property type="entry name" value="HIV Type 1 Reverse Transcriptase, subunit A, domain 1"/>
    <property type="match status" value="1"/>
</dbReference>
<dbReference type="GO" id="GO:0016787">
    <property type="term" value="F:hydrolase activity"/>
    <property type="evidence" value="ECO:0007669"/>
    <property type="project" value="UniProtKB-KW"/>
</dbReference>
<evidence type="ECO:0000313" key="12">
    <source>
        <dbReference type="EMBL" id="PFX15892.1"/>
    </source>
</evidence>
<feature type="domain" description="Integrase catalytic" evidence="11">
    <location>
        <begin position="702"/>
        <end position="852"/>
    </location>
</feature>
<keyword evidence="6" id="KW-0695">RNA-directed DNA polymerase</keyword>
<dbReference type="Gene3D" id="3.30.70.270">
    <property type="match status" value="1"/>
</dbReference>
<dbReference type="CDD" id="cd09274">
    <property type="entry name" value="RNase_HI_RT_Ty3"/>
    <property type="match status" value="1"/>
</dbReference>
<keyword evidence="3" id="KW-0540">Nuclease</keyword>
<sequence length="1020" mass="114614">MVTYGKIGEFKESEESWTQYVERIEQYFLANEVEDAAKKRAIFLSVCGSKTYALARDLLQPARPAEATFKKIVDTLERHFTPRPSEIVERFKFHSRNRNEGEGVAAYIAELRKLTEYCNFGETLPEMLRDSRVNRVHIEDKKKKDSHPDSACYCCGAKQDVAACRFKGAQCFNCRRKGHLAKVCRSGKNPKKKTGKGADSGKRESKQPSSRVWKTEKGNRNQSSNLVDEVSGEEDVYAATMYHIHGESKRKAYEVILERCVVKQDGSVRICGDYKCTVNQASKLDNYPIPKTKDLLATLGGGNKFTKLDMSQAYQQLLLEEESKKYASINTHKGLYQYNRLPFGVSSAPGIFQRTMENLLQRIRHVVVRVDDILVSGKDDPDHLANLGTVLGTLSRAGLKLSLAKCLFMQPQVTYCGYVINGDGVQPVAAKVDAIKNAPEPKDVTKELILAADASDYGVEAVQSHKMEGRTERPIGYMSRSLNEAERNYSTLEKEALAIIFRIKKLHQFLYGHPFIIKTDHKPLDGLLNERKGIPSFAAPRIQRWALTLSAYEYKISYKAGQTNGNADGLSRLPLPERPDSVPVSGETILLMEHLEGSPVHSGHIKEWTKRDPVLSQRMELSVEDGHVLRGARVVVPPQGRSKVLTELHEAHPSESRMKALARNYVWWPRLDQDILNKVKSCEKCQSNQSAPAEAPLHPWEWPGLPWSRIHIDFAGPYKEKMFLVVVDAYSKCLEVRRMKSTTSVATTEKLRDMFAKHGLKPTVVSDNGSNFTSSESQEFMKKNGIKHITVSPYHPASNGLAERAVRIFREGYEKMEEGSVQTKLSRFLLSYRTTPHSTTGAPPAELLMKRKLNTQLSRLVPSLANRVRNKQAQQKAAHDYHAKEWEMVEGQAVYAKDFRHKRSWRPGTIVEKTDPMSTRVQLDGGTVVRRHQDHIRRRENEVVTDAVGAGYPDVTDAPSVTPTALGVSNQADVPVKSSLPKSPPATPATPTHAPVESNPATTRPVRKRVKPGYLKDYLC</sequence>
<dbReference type="GO" id="GO:0003964">
    <property type="term" value="F:RNA-directed DNA polymerase activity"/>
    <property type="evidence" value="ECO:0007669"/>
    <property type="project" value="UniProtKB-KW"/>
</dbReference>
<dbReference type="OrthoDB" id="6118485at2759"/>
<dbReference type="SUPFAM" id="SSF56672">
    <property type="entry name" value="DNA/RNA polymerases"/>
    <property type="match status" value="1"/>
</dbReference>
<dbReference type="Gene3D" id="3.30.420.10">
    <property type="entry name" value="Ribonuclease H-like superfamily/Ribonuclease H"/>
    <property type="match status" value="1"/>
</dbReference>
<evidence type="ECO:0000256" key="5">
    <source>
        <dbReference type="ARBA" id="ARBA00022801"/>
    </source>
</evidence>
<accession>A0A2B4RI10</accession>
<dbReference type="SUPFAM" id="SSF53098">
    <property type="entry name" value="Ribonuclease H-like"/>
    <property type="match status" value="1"/>
</dbReference>
<dbReference type="FunFam" id="3.30.420.10:FF:000063">
    <property type="entry name" value="Retrovirus-related Pol polyprotein from transposon 297-like Protein"/>
    <property type="match status" value="1"/>
</dbReference>
<dbReference type="GO" id="GO:0004519">
    <property type="term" value="F:endonuclease activity"/>
    <property type="evidence" value="ECO:0007669"/>
    <property type="project" value="UniProtKB-KW"/>
</dbReference>
<feature type="domain" description="Reverse transcriptase" evidence="10">
    <location>
        <begin position="242"/>
        <end position="420"/>
    </location>
</feature>
<dbReference type="PROSITE" id="PS50158">
    <property type="entry name" value="ZF_CCHC"/>
    <property type="match status" value="1"/>
</dbReference>
<name>A0A2B4RI10_STYPI</name>
<dbReference type="CDD" id="cd01647">
    <property type="entry name" value="RT_LTR"/>
    <property type="match status" value="1"/>
</dbReference>
<dbReference type="Pfam" id="PF17917">
    <property type="entry name" value="RT_RNaseH"/>
    <property type="match status" value="1"/>
</dbReference>
<keyword evidence="4" id="KW-0255">Endonuclease</keyword>
<keyword evidence="1" id="KW-0808">Transferase</keyword>
<evidence type="ECO:0000259" key="9">
    <source>
        <dbReference type="PROSITE" id="PS50158"/>
    </source>
</evidence>
<keyword evidence="7" id="KW-0862">Zinc</keyword>
<feature type="domain" description="CCHC-type" evidence="9">
    <location>
        <begin position="171"/>
        <end position="186"/>
    </location>
</feature>
<dbReference type="EMBL" id="LSMT01000599">
    <property type="protein sequence ID" value="PFX15892.1"/>
    <property type="molecule type" value="Genomic_DNA"/>
</dbReference>
<comment type="caution">
    <text evidence="12">The sequence shown here is derived from an EMBL/GenBank/DDBJ whole genome shotgun (WGS) entry which is preliminary data.</text>
</comment>
<keyword evidence="7" id="KW-0863">Zinc-finger</keyword>
<dbReference type="InterPro" id="IPR012337">
    <property type="entry name" value="RNaseH-like_sf"/>
</dbReference>
<evidence type="ECO:0000256" key="8">
    <source>
        <dbReference type="SAM" id="MobiDB-lite"/>
    </source>
</evidence>
<dbReference type="InterPro" id="IPR043502">
    <property type="entry name" value="DNA/RNA_pol_sf"/>
</dbReference>
<gene>
    <name evidence="12" type="primary">K02A2.6</name>
    <name evidence="12" type="ORF">AWC38_SpisGene19867</name>
</gene>
<dbReference type="GO" id="GO:0008270">
    <property type="term" value="F:zinc ion binding"/>
    <property type="evidence" value="ECO:0007669"/>
    <property type="project" value="UniProtKB-KW"/>
</dbReference>
<protein>
    <submittedName>
        <fullName evidence="12">Uncharacterized protein K02A2.6</fullName>
    </submittedName>
</protein>
<dbReference type="FunFam" id="3.10.20.370:FF:000001">
    <property type="entry name" value="Retrovirus-related Pol polyprotein from transposon 17.6-like protein"/>
    <property type="match status" value="1"/>
</dbReference>
<evidence type="ECO:0000313" key="13">
    <source>
        <dbReference type="Proteomes" id="UP000225706"/>
    </source>
</evidence>
<dbReference type="Gene3D" id="1.10.340.70">
    <property type="match status" value="1"/>
</dbReference>
<dbReference type="PANTHER" id="PTHR37984">
    <property type="entry name" value="PROTEIN CBG26694"/>
    <property type="match status" value="1"/>
</dbReference>
<evidence type="ECO:0000256" key="7">
    <source>
        <dbReference type="PROSITE-ProRule" id="PRU00047"/>
    </source>
</evidence>
<feature type="region of interest" description="Disordered" evidence="8">
    <location>
        <begin position="973"/>
        <end position="1020"/>
    </location>
</feature>
<evidence type="ECO:0000259" key="11">
    <source>
        <dbReference type="PROSITE" id="PS50994"/>
    </source>
</evidence>
<evidence type="ECO:0000256" key="4">
    <source>
        <dbReference type="ARBA" id="ARBA00022759"/>
    </source>
</evidence>
<dbReference type="Pfam" id="PF00078">
    <property type="entry name" value="RVT_1"/>
    <property type="match status" value="1"/>
</dbReference>
<dbReference type="InterPro" id="IPR041588">
    <property type="entry name" value="Integrase_H2C2"/>
</dbReference>
<reference evidence="13" key="1">
    <citation type="journal article" date="2017" name="bioRxiv">
        <title>Comparative analysis of the genomes of Stylophora pistillata and Acropora digitifera provides evidence for extensive differences between species of corals.</title>
        <authorList>
            <person name="Voolstra C.R."/>
            <person name="Li Y."/>
            <person name="Liew Y.J."/>
            <person name="Baumgarten S."/>
            <person name="Zoccola D."/>
            <person name="Flot J.-F."/>
            <person name="Tambutte S."/>
            <person name="Allemand D."/>
            <person name="Aranda M."/>
        </authorList>
    </citation>
    <scope>NUCLEOTIDE SEQUENCE [LARGE SCALE GENOMIC DNA]</scope>
</reference>
<keyword evidence="2" id="KW-0548">Nucleotidyltransferase</keyword>
<organism evidence="12 13">
    <name type="scientific">Stylophora pistillata</name>
    <name type="common">Smooth cauliflower coral</name>
    <dbReference type="NCBI Taxonomy" id="50429"/>
    <lineage>
        <taxon>Eukaryota</taxon>
        <taxon>Metazoa</taxon>
        <taxon>Cnidaria</taxon>
        <taxon>Anthozoa</taxon>
        <taxon>Hexacorallia</taxon>
        <taxon>Scleractinia</taxon>
        <taxon>Astrocoeniina</taxon>
        <taxon>Pocilloporidae</taxon>
        <taxon>Stylophora</taxon>
    </lineage>
</organism>
<dbReference type="InterPro" id="IPR043128">
    <property type="entry name" value="Rev_trsase/Diguanyl_cyclase"/>
</dbReference>
<dbReference type="InterPro" id="IPR041373">
    <property type="entry name" value="RT_RNaseH"/>
</dbReference>
<keyword evidence="13" id="KW-1185">Reference proteome</keyword>
<dbReference type="SMART" id="SM00343">
    <property type="entry name" value="ZnF_C2HC"/>
    <property type="match status" value="1"/>
</dbReference>
<dbReference type="GO" id="GO:0015074">
    <property type="term" value="P:DNA integration"/>
    <property type="evidence" value="ECO:0007669"/>
    <property type="project" value="InterPro"/>
</dbReference>
<proteinExistence type="predicted"/>
<dbReference type="Pfam" id="PF17921">
    <property type="entry name" value="Integrase_H2C2"/>
    <property type="match status" value="1"/>
</dbReference>
<dbReference type="GO" id="GO:0003676">
    <property type="term" value="F:nucleic acid binding"/>
    <property type="evidence" value="ECO:0007669"/>
    <property type="project" value="InterPro"/>
</dbReference>
<dbReference type="InterPro" id="IPR050951">
    <property type="entry name" value="Retrovirus_Pol_polyprotein"/>
</dbReference>
<dbReference type="PROSITE" id="PS50878">
    <property type="entry name" value="RT_POL"/>
    <property type="match status" value="1"/>
</dbReference>
<dbReference type="InterPro" id="IPR001878">
    <property type="entry name" value="Znf_CCHC"/>
</dbReference>
<dbReference type="InterPro" id="IPR036397">
    <property type="entry name" value="RNaseH_sf"/>
</dbReference>
<evidence type="ECO:0000256" key="6">
    <source>
        <dbReference type="ARBA" id="ARBA00022918"/>
    </source>
</evidence>
<dbReference type="InterPro" id="IPR001584">
    <property type="entry name" value="Integrase_cat-core"/>
</dbReference>
<dbReference type="InterPro" id="IPR000477">
    <property type="entry name" value="RT_dom"/>
</dbReference>
<keyword evidence="5" id="KW-0378">Hydrolase</keyword>
<feature type="region of interest" description="Disordered" evidence="8">
    <location>
        <begin position="185"/>
        <end position="228"/>
    </location>
</feature>
<evidence type="ECO:0000259" key="10">
    <source>
        <dbReference type="PROSITE" id="PS50878"/>
    </source>
</evidence>
<dbReference type="Pfam" id="PF00665">
    <property type="entry name" value="rve"/>
    <property type="match status" value="1"/>
</dbReference>
<dbReference type="PANTHER" id="PTHR37984:SF13">
    <property type="entry name" value="RIBONUCLEASE H"/>
    <property type="match status" value="1"/>
</dbReference>
<evidence type="ECO:0000256" key="1">
    <source>
        <dbReference type="ARBA" id="ARBA00022679"/>
    </source>
</evidence>
<evidence type="ECO:0000256" key="3">
    <source>
        <dbReference type="ARBA" id="ARBA00022722"/>
    </source>
</evidence>
<dbReference type="PROSITE" id="PS50994">
    <property type="entry name" value="INTEGRASE"/>
    <property type="match status" value="1"/>
</dbReference>